<proteinExistence type="predicted"/>
<dbReference type="Proteomes" id="UP001314205">
    <property type="component" value="Unassembled WGS sequence"/>
</dbReference>
<dbReference type="AlphaFoldDB" id="A0AAV1L0K8"/>
<reference evidence="3 4" key="1">
    <citation type="submission" date="2023-11" db="EMBL/GenBank/DDBJ databases">
        <authorList>
            <person name="Hedman E."/>
            <person name="Englund M."/>
            <person name="Stromberg M."/>
            <person name="Nyberg Akerstrom W."/>
            <person name="Nylinder S."/>
            <person name="Jareborg N."/>
            <person name="Kallberg Y."/>
            <person name="Kronander E."/>
        </authorList>
    </citation>
    <scope>NUCLEOTIDE SEQUENCE [LARGE SCALE GENOMIC DNA]</scope>
</reference>
<dbReference type="PRINTS" id="PR00069">
    <property type="entry name" value="ALDKETRDTASE"/>
</dbReference>
<gene>
    <name evidence="3" type="ORF">PARMNEM_LOCUS8599</name>
</gene>
<organism evidence="3 4">
    <name type="scientific">Parnassius mnemosyne</name>
    <name type="common">clouded apollo</name>
    <dbReference type="NCBI Taxonomy" id="213953"/>
    <lineage>
        <taxon>Eukaryota</taxon>
        <taxon>Metazoa</taxon>
        <taxon>Ecdysozoa</taxon>
        <taxon>Arthropoda</taxon>
        <taxon>Hexapoda</taxon>
        <taxon>Insecta</taxon>
        <taxon>Pterygota</taxon>
        <taxon>Neoptera</taxon>
        <taxon>Endopterygota</taxon>
        <taxon>Lepidoptera</taxon>
        <taxon>Glossata</taxon>
        <taxon>Ditrysia</taxon>
        <taxon>Papilionoidea</taxon>
        <taxon>Papilionidae</taxon>
        <taxon>Parnassiinae</taxon>
        <taxon>Parnassini</taxon>
        <taxon>Parnassius</taxon>
        <taxon>Driopa</taxon>
    </lineage>
</organism>
<dbReference type="PANTHER" id="PTHR11732">
    <property type="entry name" value="ALDO/KETO REDUCTASE"/>
    <property type="match status" value="1"/>
</dbReference>
<evidence type="ECO:0000313" key="3">
    <source>
        <dbReference type="EMBL" id="CAK1587892.1"/>
    </source>
</evidence>
<accession>A0AAV1L0K8</accession>
<dbReference type="GO" id="GO:0016491">
    <property type="term" value="F:oxidoreductase activity"/>
    <property type="evidence" value="ECO:0007669"/>
    <property type="project" value="InterPro"/>
</dbReference>
<keyword evidence="4" id="KW-1185">Reference proteome</keyword>
<feature type="region of interest" description="Disordered" evidence="1">
    <location>
        <begin position="54"/>
        <end position="88"/>
    </location>
</feature>
<evidence type="ECO:0000313" key="4">
    <source>
        <dbReference type="Proteomes" id="UP001314205"/>
    </source>
</evidence>
<name>A0AAV1L0K8_9NEOP</name>
<evidence type="ECO:0000256" key="1">
    <source>
        <dbReference type="SAM" id="MobiDB-lite"/>
    </source>
</evidence>
<dbReference type="InterPro" id="IPR018170">
    <property type="entry name" value="Aldo/ket_reductase_CS"/>
</dbReference>
<feature type="compositionally biased region" description="Basic and acidic residues" evidence="1">
    <location>
        <begin position="54"/>
        <end position="66"/>
    </location>
</feature>
<dbReference type="Pfam" id="PF00248">
    <property type="entry name" value="Aldo_ket_red"/>
    <property type="match status" value="1"/>
</dbReference>
<dbReference type="Gene3D" id="3.20.20.100">
    <property type="entry name" value="NADP-dependent oxidoreductase domain"/>
    <property type="match status" value="1"/>
</dbReference>
<dbReference type="SUPFAM" id="SSF51430">
    <property type="entry name" value="NAD(P)-linked oxidoreductase"/>
    <property type="match status" value="1"/>
</dbReference>
<protein>
    <recommendedName>
        <fullName evidence="2">NADP-dependent oxidoreductase domain-containing protein</fullName>
    </recommendedName>
</protein>
<evidence type="ECO:0000259" key="2">
    <source>
        <dbReference type="Pfam" id="PF00248"/>
    </source>
</evidence>
<dbReference type="EMBL" id="CAVLGL010000082">
    <property type="protein sequence ID" value="CAK1587892.1"/>
    <property type="molecule type" value="Genomic_DNA"/>
</dbReference>
<feature type="region of interest" description="Disordered" evidence="1">
    <location>
        <begin position="468"/>
        <end position="487"/>
    </location>
</feature>
<dbReference type="InterPro" id="IPR020471">
    <property type="entry name" value="AKR"/>
</dbReference>
<dbReference type="PROSITE" id="PS00798">
    <property type="entry name" value="ALDOKETO_REDUCTASE_1"/>
    <property type="match status" value="1"/>
</dbReference>
<dbReference type="InterPro" id="IPR023210">
    <property type="entry name" value="NADP_OxRdtase_dom"/>
</dbReference>
<comment type="caution">
    <text evidence="3">The sequence shown here is derived from an EMBL/GenBank/DDBJ whole genome shotgun (WGS) entry which is preliminary data.</text>
</comment>
<sequence length="1239" mass="140957">MVSMKIRARAKAKVLINYFLFILTEKEMVESKRTRTRIPTARFRQAIDKIKKERRERMATDKEQDIPHSSNQKSSIPRLKGSKSPPPFYNKEINAIKKEEYIVTSKADEEFDKIFQEMGQTDDTPSLETISNKIENVNELESTFEEIMHAYEGNKEQPLSIDKIKQSKIPLLKRTSIHEIEVPNNRERATLKKSISIDTPIISTTHEENNTHVGEKTIVTSEEIRRTNTQTKTTTERFVLQNVSSYTNNYMITRNYDTNTDNNVNNGVDTLALARTTAILNESDSQYQGSAKDETKESVKVAIPVFDLSVPFDKNIGNKINEETITRVNKSKENFVPETSLSEVQKGHTMLRTNDIEEPGKTYEIKPVETILTSSHVQVNINEKETKIHNENIGSYKIESEVIPKIHTTSTNEELGYETQKEVSTKTNEKRTKTNYMTKNITEQNLENSMEEDIPILRGKVNRIIRRMSSNGGSKPHEKDSSESLPNKKTILSKIAMFEHNEPNEPFPISRIPKLEHKISLGLRTQRQTSQEVRRPIIVREVLKDSSESRSPKTNEYSTFKCTEQEENKNVKSSDTSSHKTLNNDILENGITAIATLERYNYKPVKRVVNDIEDAAKDSIAIHAFKSEVNTTEASIGNETDNSSLNNSKQTIIKNNIFELKDDSRFDIIQTNNNIKNVTEILNSDALNNLHNDFNSSLELESTKTTYKYETCNLSEKSDKKITKVNTDYVFNFTPVGKTLDEILTRHNNTIVNIVEEKRKTFDALVDLSSVNKDQSEEKIATQQYNEVITQKIEERNKMEHKIKEFSSREEDDIRRTTSVAELDFGNVIKGKVHKMIMRIKSIERAEHGKRQIIISETERPRKSSVSEKIALFEGKLSPSRPEKTTDLRKKVNKTDVLNSQMDEEAYRKKIGELLNAKTNYGAINATYHELRDGSSMPVIALGTALLDKRLIKHVVEAAIDLGYRAFDTAYIYGNEREVGEAIKKKIEDGSVKREDLFIISKLWSTFHRRDLVEEACRNSLQTMGLAYFDLFLIHNPMSLKEGKDPIPKIANVLQFSEHDYMDAWYGIEDLISKGLVRRGGVSNFNSEQVHRVIEKGQLKPVINQVECQPYLSQDRLAGFCDAYGIKLNCFGVLGSKGTPAELKSGLSPVIDDPLVLVMAAGLGITPAQLLVAYQLHQGRSVVVKCSSAAHLHDSLAAQRVQLDTTHIIALNALNRNKRTFTFKGLGETHKNYPFNIAF</sequence>
<dbReference type="InterPro" id="IPR036812">
    <property type="entry name" value="NAD(P)_OxRdtase_dom_sf"/>
</dbReference>
<feature type="domain" description="NADP-dependent oxidoreductase" evidence="2">
    <location>
        <begin position="949"/>
        <end position="1215"/>
    </location>
</feature>